<evidence type="ECO:0008006" key="3">
    <source>
        <dbReference type="Google" id="ProtNLM"/>
    </source>
</evidence>
<feature type="chain" id="PRO_5028167004" description="Carboxypeptidase regulatory-like domain-containing protein" evidence="1">
    <location>
        <begin position="21"/>
        <end position="450"/>
    </location>
</feature>
<gene>
    <name evidence="2" type="ORF">ENK37_06505</name>
</gene>
<name>A0A7C4VCH7_9DEIN</name>
<dbReference type="AlphaFoldDB" id="A0A7C4VCH7"/>
<keyword evidence="1" id="KW-0732">Signal</keyword>
<sequence>MKRSYALPALALLSAALWLGGCNQRNQEPEGTKVTVNVISPYGGGDPRIATVVYQVGDGDWQMATQEDLGVYSFTVPDGETKYGVAVGCPAVPLNGIHSSVNVYQLTTDEATAIKAPCPNALGSAITPAESVKAVAAAGDSGYDKVWLHTAWDNRQTSLGNPASLIFSPESNRDLLIVAYSDSSTKVTPQFVERIRFVRDFDASQPPLCPAASPCSFELGSTDAPASNTVAGFTAPADASSTFFGVGFVSKKGLPIPHSSGDPDHNPALGAGDATGGSYWLVPGAESGDVYYAEAVARRNTNVHSMHNSLVFDYAGGDISFSLPAAWFDPSVQENALPTFGNLTYSDPNLIGYAFFFGKSLLREFVVVSKGWLAGSQSYTLPDLSGAPGFAGTKPLPGDRVAWDAIAVMANKTIGEILAADPLPIPSPLPRLPGLEIQTADKSGEYTVSN</sequence>
<dbReference type="PROSITE" id="PS51257">
    <property type="entry name" value="PROKAR_LIPOPROTEIN"/>
    <property type="match status" value="1"/>
</dbReference>
<evidence type="ECO:0000313" key="2">
    <source>
        <dbReference type="EMBL" id="HGY09686.1"/>
    </source>
</evidence>
<dbReference type="Proteomes" id="UP000885759">
    <property type="component" value="Unassembled WGS sequence"/>
</dbReference>
<evidence type="ECO:0000256" key="1">
    <source>
        <dbReference type="SAM" id="SignalP"/>
    </source>
</evidence>
<feature type="signal peptide" evidence="1">
    <location>
        <begin position="1"/>
        <end position="20"/>
    </location>
</feature>
<reference evidence="2" key="1">
    <citation type="journal article" date="2020" name="mSystems">
        <title>Genome- and Community-Level Interaction Insights into Carbon Utilization and Element Cycling Functions of Hydrothermarchaeota in Hydrothermal Sediment.</title>
        <authorList>
            <person name="Zhou Z."/>
            <person name="Liu Y."/>
            <person name="Xu W."/>
            <person name="Pan J."/>
            <person name="Luo Z.H."/>
            <person name="Li M."/>
        </authorList>
    </citation>
    <scope>NUCLEOTIDE SEQUENCE [LARGE SCALE GENOMIC DNA]</scope>
    <source>
        <strain evidence="2">HyVt-570</strain>
    </source>
</reference>
<proteinExistence type="predicted"/>
<comment type="caution">
    <text evidence="2">The sequence shown here is derived from an EMBL/GenBank/DDBJ whole genome shotgun (WGS) entry which is preliminary data.</text>
</comment>
<organism evidence="2">
    <name type="scientific">Oceanithermus profundus</name>
    <dbReference type="NCBI Taxonomy" id="187137"/>
    <lineage>
        <taxon>Bacteria</taxon>
        <taxon>Thermotogati</taxon>
        <taxon>Deinococcota</taxon>
        <taxon>Deinococci</taxon>
        <taxon>Thermales</taxon>
        <taxon>Thermaceae</taxon>
        <taxon>Oceanithermus</taxon>
    </lineage>
</organism>
<protein>
    <recommendedName>
        <fullName evidence="3">Carboxypeptidase regulatory-like domain-containing protein</fullName>
    </recommendedName>
</protein>
<dbReference type="EMBL" id="DRPZ01000174">
    <property type="protein sequence ID" value="HGY09686.1"/>
    <property type="molecule type" value="Genomic_DNA"/>
</dbReference>
<accession>A0A7C4VCH7</accession>